<gene>
    <name evidence="1" type="ORF">Golax_016777</name>
</gene>
<accession>A0A7J8YYC7</accession>
<dbReference type="EMBL" id="JABEZV010000001">
    <property type="protein sequence ID" value="MBA0704525.1"/>
    <property type="molecule type" value="Genomic_DNA"/>
</dbReference>
<dbReference type="InterPro" id="IPR036574">
    <property type="entry name" value="Scorpion_toxin-like_sf"/>
</dbReference>
<dbReference type="Gene3D" id="3.30.30.10">
    <property type="entry name" value="Knottin, scorpion toxin-like"/>
    <property type="match status" value="1"/>
</dbReference>
<protein>
    <submittedName>
        <fullName evidence="1">Uncharacterized protein</fullName>
    </submittedName>
</protein>
<proteinExistence type="predicted"/>
<comment type="caution">
    <text evidence="1">The sequence shown here is derived from an EMBL/GenBank/DDBJ whole genome shotgun (WGS) entry which is preliminary data.</text>
</comment>
<keyword evidence="2" id="KW-1185">Reference proteome</keyword>
<reference evidence="1 2" key="1">
    <citation type="journal article" date="2019" name="Genome Biol. Evol.">
        <title>Insights into the evolution of the New World diploid cottons (Gossypium, subgenus Houzingenia) based on genome sequencing.</title>
        <authorList>
            <person name="Grover C.E."/>
            <person name="Arick M.A. 2nd"/>
            <person name="Thrash A."/>
            <person name="Conover J.L."/>
            <person name="Sanders W.S."/>
            <person name="Peterson D.G."/>
            <person name="Frelichowski J.E."/>
            <person name="Scheffler J.A."/>
            <person name="Scheffler B.E."/>
            <person name="Wendel J.F."/>
        </authorList>
    </citation>
    <scope>NUCLEOTIDE SEQUENCE [LARGE SCALE GENOMIC DNA]</scope>
    <source>
        <strain evidence="1">4</strain>
        <tissue evidence="1">Leaf</tissue>
    </source>
</reference>
<feature type="non-terminal residue" evidence="1">
    <location>
        <position position="22"/>
    </location>
</feature>
<evidence type="ECO:0000313" key="1">
    <source>
        <dbReference type="EMBL" id="MBA0704525.1"/>
    </source>
</evidence>
<dbReference type="Proteomes" id="UP000593574">
    <property type="component" value="Unassembled WGS sequence"/>
</dbReference>
<dbReference type="AlphaFoldDB" id="A0A7J8YYC7"/>
<sequence length="22" mass="2428">MGTCSQFKDCNKYCITNGFPLG</sequence>
<name>A0A7J8YYC7_9ROSI</name>
<evidence type="ECO:0000313" key="2">
    <source>
        <dbReference type="Proteomes" id="UP000593574"/>
    </source>
</evidence>
<organism evidence="1 2">
    <name type="scientific">Gossypium laxum</name>
    <dbReference type="NCBI Taxonomy" id="34288"/>
    <lineage>
        <taxon>Eukaryota</taxon>
        <taxon>Viridiplantae</taxon>
        <taxon>Streptophyta</taxon>
        <taxon>Embryophyta</taxon>
        <taxon>Tracheophyta</taxon>
        <taxon>Spermatophyta</taxon>
        <taxon>Magnoliopsida</taxon>
        <taxon>eudicotyledons</taxon>
        <taxon>Gunneridae</taxon>
        <taxon>Pentapetalae</taxon>
        <taxon>rosids</taxon>
        <taxon>malvids</taxon>
        <taxon>Malvales</taxon>
        <taxon>Malvaceae</taxon>
        <taxon>Malvoideae</taxon>
        <taxon>Gossypium</taxon>
    </lineage>
</organism>